<reference evidence="1" key="1">
    <citation type="journal article" date="2015" name="Nature">
        <title>Complex archaea that bridge the gap between prokaryotes and eukaryotes.</title>
        <authorList>
            <person name="Spang A."/>
            <person name="Saw J.H."/>
            <person name="Jorgensen S.L."/>
            <person name="Zaremba-Niedzwiedzka K."/>
            <person name="Martijn J."/>
            <person name="Lind A.E."/>
            <person name="van Eijk R."/>
            <person name="Schleper C."/>
            <person name="Guy L."/>
            <person name="Ettema T.J."/>
        </authorList>
    </citation>
    <scope>NUCLEOTIDE SEQUENCE</scope>
</reference>
<dbReference type="AlphaFoldDB" id="A0A0F9MHZ1"/>
<organism evidence="1">
    <name type="scientific">marine sediment metagenome</name>
    <dbReference type="NCBI Taxonomy" id="412755"/>
    <lineage>
        <taxon>unclassified sequences</taxon>
        <taxon>metagenomes</taxon>
        <taxon>ecological metagenomes</taxon>
    </lineage>
</organism>
<comment type="caution">
    <text evidence="1">The sequence shown here is derived from an EMBL/GenBank/DDBJ whole genome shotgun (WGS) entry which is preliminary data.</text>
</comment>
<protein>
    <submittedName>
        <fullName evidence="1">Uncharacterized protein</fullName>
    </submittedName>
</protein>
<gene>
    <name evidence="1" type="ORF">LCGC14_1071700</name>
</gene>
<proteinExistence type="predicted"/>
<name>A0A0F9MHZ1_9ZZZZ</name>
<sequence length="93" mass="11080">MTGEIKKPTQEKRIYDYLEAHMGEWINGQYFLRTMMISQYHARIWSLQEKGHKIEASEFKDQWGFKSYRLTPKEPIQSTLDIHISTELSTVEV</sequence>
<accession>A0A0F9MHZ1</accession>
<dbReference type="EMBL" id="LAZR01004620">
    <property type="protein sequence ID" value="KKN06980.1"/>
    <property type="molecule type" value="Genomic_DNA"/>
</dbReference>
<evidence type="ECO:0000313" key="1">
    <source>
        <dbReference type="EMBL" id="KKN06980.1"/>
    </source>
</evidence>